<evidence type="ECO:0000256" key="2">
    <source>
        <dbReference type="ARBA" id="ARBA00022801"/>
    </source>
</evidence>
<dbReference type="GO" id="GO:0008236">
    <property type="term" value="F:serine-type peptidase activity"/>
    <property type="evidence" value="ECO:0007669"/>
    <property type="project" value="InterPro"/>
</dbReference>
<dbReference type="AlphaFoldDB" id="A0AAE9Z4P9"/>
<dbReference type="InterPro" id="IPR029058">
    <property type="entry name" value="AB_hydrolase_fold"/>
</dbReference>
<dbReference type="Gene3D" id="3.40.50.1820">
    <property type="entry name" value="alpha/beta hydrolase"/>
    <property type="match status" value="1"/>
</dbReference>
<feature type="signal peptide" evidence="3">
    <location>
        <begin position="1"/>
        <end position="23"/>
    </location>
</feature>
<gene>
    <name evidence="4" type="ORF">SG34_003425</name>
</gene>
<dbReference type="InterPro" id="IPR000801">
    <property type="entry name" value="Esterase-like"/>
</dbReference>
<name>A0AAE9Z4P9_9GAMM</name>
<dbReference type="Proteomes" id="UP000032352">
    <property type="component" value="Chromosome"/>
</dbReference>
<evidence type="ECO:0000256" key="3">
    <source>
        <dbReference type="SAM" id="SignalP"/>
    </source>
</evidence>
<keyword evidence="5" id="KW-1185">Reference proteome</keyword>
<dbReference type="SUPFAM" id="SSF53474">
    <property type="entry name" value="alpha/beta-Hydrolases"/>
    <property type="match status" value="1"/>
</dbReference>
<organism evidence="4 5">
    <name type="scientific">Thalassomonas viridans</name>
    <dbReference type="NCBI Taxonomy" id="137584"/>
    <lineage>
        <taxon>Bacteria</taxon>
        <taxon>Pseudomonadati</taxon>
        <taxon>Pseudomonadota</taxon>
        <taxon>Gammaproteobacteria</taxon>
        <taxon>Alteromonadales</taxon>
        <taxon>Colwelliaceae</taxon>
        <taxon>Thalassomonas</taxon>
    </lineage>
</organism>
<dbReference type="Pfam" id="PF17957">
    <property type="entry name" value="Big_7"/>
    <property type="match status" value="1"/>
</dbReference>
<dbReference type="Gene3D" id="2.60.40.10">
    <property type="entry name" value="Immunoglobulins"/>
    <property type="match status" value="1"/>
</dbReference>
<dbReference type="KEGG" id="tvd:SG34_003425"/>
<reference evidence="4 5" key="1">
    <citation type="journal article" date="2015" name="Genome Announc.">
        <title>Draft Genome Sequences of Marine Isolates of Thalassomonas viridans and Thalassomonas actiniarum.</title>
        <authorList>
            <person name="Olonade I."/>
            <person name="van Zyl L.J."/>
            <person name="Trindade M."/>
        </authorList>
    </citation>
    <scope>NUCLEOTIDE SEQUENCE [LARGE SCALE GENOMIC DNA]</scope>
    <source>
        <strain evidence="4 5">XOM25</strain>
    </source>
</reference>
<dbReference type="EMBL" id="CP059733">
    <property type="protein sequence ID" value="WDE05994.1"/>
    <property type="molecule type" value="Genomic_DNA"/>
</dbReference>
<feature type="chain" id="PRO_5042208959" description="Peptidase S9 prolyl oligopeptidase catalytic domain-containing protein" evidence="3">
    <location>
        <begin position="24"/>
        <end position="589"/>
    </location>
</feature>
<dbReference type="InterPro" id="IPR013783">
    <property type="entry name" value="Ig-like_fold"/>
</dbReference>
<dbReference type="InterPro" id="IPR050955">
    <property type="entry name" value="Plant_Biomass_Hydrol_Est"/>
</dbReference>
<dbReference type="Pfam" id="PF00756">
    <property type="entry name" value="Esterase"/>
    <property type="match status" value="1"/>
</dbReference>
<protein>
    <recommendedName>
        <fullName evidence="6">Peptidase S9 prolyl oligopeptidase catalytic domain-containing protein</fullName>
    </recommendedName>
</protein>
<proteinExistence type="predicted"/>
<evidence type="ECO:0000313" key="5">
    <source>
        <dbReference type="Proteomes" id="UP000032352"/>
    </source>
</evidence>
<evidence type="ECO:0008006" key="6">
    <source>
        <dbReference type="Google" id="ProtNLM"/>
    </source>
</evidence>
<dbReference type="PANTHER" id="PTHR43037">
    <property type="entry name" value="UNNAMED PRODUCT-RELATED"/>
    <property type="match status" value="1"/>
</dbReference>
<reference evidence="4 5" key="2">
    <citation type="journal article" date="2022" name="Mar. Drugs">
        <title>Bioassay-Guided Fractionation Leads to the Detection of Cholic Acid Generated by the Rare Thalassomonas sp.</title>
        <authorList>
            <person name="Pheiffer F."/>
            <person name="Schneider Y.K."/>
            <person name="Hansen E.H."/>
            <person name="Andersen J.H."/>
            <person name="Isaksson J."/>
            <person name="Busche T."/>
            <person name="R C."/>
            <person name="Kalinowski J."/>
            <person name="Zyl L.V."/>
            <person name="Trindade M."/>
        </authorList>
    </citation>
    <scope>NUCLEOTIDE SEQUENCE [LARGE SCALE GENOMIC DNA]</scope>
    <source>
        <strain evidence="4 5">XOM25</strain>
    </source>
</reference>
<keyword evidence="1 3" id="KW-0732">Signal</keyword>
<sequence>MLNLKQFIVLPVFFAANFASALAAVPVVSFVSPEDGEQVESGTITVVGSYSNATSISFSIDNGESVAANLASGGWNTVVETSALALGEHIFTVTAKSDSGEVSTDISIEVVEAEIDERISNITYHSSVDETELSAVLFAPPEAASAQEAIPLVVHLHGGGGFGEIDAAMTDELGSRGWIGISPDGRDWGLGRLGCFPGAPSFAYVDSDDPNVGPGEQDILDAIAWVKENYDIDSERIYLTGFSMGGRGAYSIGLKNPGMFAAIAPMAAPVDMFDNFATRPEPAACKQGITGGVPGDSDVVDTMYRITSGRFLIENAYNLPVFVGHGMVDPIALNIQGTPNALLNGWHMTTDNSWDACSGDESLGLCFGHTPTLQELAEYHPDGYSWGYHFAAGVSHAQDKTLISGGSYDNGSLGTAKPEDATKVQGTFDFFDQHVRNPSPETVFYKTYTDSHNSSYWLKLTSAVSWQDTPAAVRIKRDKAMNALQIRASRTLEIEVDLDQAQLQSWLPLTLSFDRLNDAVYDPAILVAEGKTQTSSVVLTSDEISASSKALIFINGRVLSDDEYSIQDGSLVIHSLTIDSLALGFVYIR</sequence>
<evidence type="ECO:0000256" key="1">
    <source>
        <dbReference type="ARBA" id="ARBA00022729"/>
    </source>
</evidence>
<dbReference type="RefSeq" id="WP_044840491.1">
    <property type="nucleotide sequence ID" value="NZ_CP059733.1"/>
</dbReference>
<accession>A0AAE9Z4P9</accession>
<evidence type="ECO:0000313" key="4">
    <source>
        <dbReference type="EMBL" id="WDE05994.1"/>
    </source>
</evidence>
<dbReference type="GO" id="GO:0006508">
    <property type="term" value="P:proteolysis"/>
    <property type="evidence" value="ECO:0007669"/>
    <property type="project" value="InterPro"/>
</dbReference>
<keyword evidence="2" id="KW-0378">Hydrolase</keyword>
<dbReference type="PANTHER" id="PTHR43037:SF5">
    <property type="entry name" value="FERULOYL ESTERASE"/>
    <property type="match status" value="1"/>
</dbReference>